<dbReference type="InterPro" id="IPR032524">
    <property type="entry name" value="ABC_tran_C"/>
</dbReference>
<name>C2JWX3_LACRM</name>
<comment type="caution">
    <text evidence="6">The sequence shown here is derived from an EMBL/GenBank/DDBJ whole genome shotgun (WGS) entry which is preliminary data.</text>
</comment>
<feature type="compositionally biased region" description="Basic residues" evidence="4">
    <location>
        <begin position="555"/>
        <end position="566"/>
    </location>
</feature>
<dbReference type="HOGENOM" id="CLU_000604_36_0_9"/>
<dbReference type="SUPFAM" id="SSF52540">
    <property type="entry name" value="P-loop containing nucleoside triphosphate hydrolases"/>
    <property type="match status" value="2"/>
</dbReference>
<dbReference type="PANTHER" id="PTHR42855">
    <property type="entry name" value="ABC TRANSPORTER ATP-BINDING SUBUNIT"/>
    <property type="match status" value="1"/>
</dbReference>
<dbReference type="Pfam" id="PF00005">
    <property type="entry name" value="ABC_tran"/>
    <property type="match status" value="2"/>
</dbReference>
<dbReference type="SMART" id="SM00382">
    <property type="entry name" value="AAA"/>
    <property type="match status" value="2"/>
</dbReference>
<evidence type="ECO:0000256" key="4">
    <source>
        <dbReference type="SAM" id="MobiDB-lite"/>
    </source>
</evidence>
<dbReference type="CDD" id="cd03221">
    <property type="entry name" value="ABCF_EF-3"/>
    <property type="match status" value="2"/>
</dbReference>
<dbReference type="GO" id="GO:0003677">
    <property type="term" value="F:DNA binding"/>
    <property type="evidence" value="ECO:0007669"/>
    <property type="project" value="InterPro"/>
</dbReference>
<dbReference type="PROSITE" id="PS00211">
    <property type="entry name" value="ABC_TRANSPORTER_1"/>
    <property type="match status" value="1"/>
</dbReference>
<keyword evidence="2 6" id="KW-0067">ATP-binding</keyword>
<evidence type="ECO:0000256" key="3">
    <source>
        <dbReference type="SAM" id="Coils"/>
    </source>
</evidence>
<dbReference type="InterPro" id="IPR003593">
    <property type="entry name" value="AAA+_ATPase"/>
</dbReference>
<dbReference type="GO" id="GO:0005524">
    <property type="term" value="F:ATP binding"/>
    <property type="evidence" value="ECO:0007669"/>
    <property type="project" value="UniProtKB-KW"/>
</dbReference>
<gene>
    <name evidence="6" type="ORF">HMPREF0539_1444</name>
</gene>
<evidence type="ECO:0000313" key="7">
    <source>
        <dbReference type="Proteomes" id="UP000004525"/>
    </source>
</evidence>
<dbReference type="InterPro" id="IPR032781">
    <property type="entry name" value="ABC_tran_Xtn"/>
</dbReference>
<feature type="domain" description="ABC transporter" evidence="5">
    <location>
        <begin position="8"/>
        <end position="259"/>
    </location>
</feature>
<dbReference type="InterPro" id="IPR017871">
    <property type="entry name" value="ABC_transporter-like_CS"/>
</dbReference>
<protein>
    <submittedName>
        <fullName evidence="6">ABC transporter, ATP-binding protein</fullName>
    </submittedName>
</protein>
<feature type="region of interest" description="Disordered" evidence="4">
    <location>
        <begin position="539"/>
        <end position="566"/>
    </location>
</feature>
<feature type="domain" description="ABC transporter" evidence="5">
    <location>
        <begin position="326"/>
        <end position="544"/>
    </location>
</feature>
<dbReference type="FunFam" id="3.40.50.300:FF:000011">
    <property type="entry name" value="Putative ABC transporter ATP-binding component"/>
    <property type="match status" value="1"/>
</dbReference>
<evidence type="ECO:0000256" key="2">
    <source>
        <dbReference type="ARBA" id="ARBA00022840"/>
    </source>
</evidence>
<dbReference type="Gene3D" id="3.40.50.300">
    <property type="entry name" value="P-loop containing nucleotide triphosphate hydrolases"/>
    <property type="match status" value="2"/>
</dbReference>
<accession>C2JWX3</accession>
<keyword evidence="7" id="KW-1185">Reference proteome</keyword>
<sequence length="641" mass="71936">MRDDMQTLTAQGLSKAYGDKQLFNQIDFLINEGERIGLIGVNGTGKTTLIRSLAGMESVDAGTIKTPKQYRISYLAQIPELDPDLPIMDAIYLGDSPVFQAIRQYERALAAYTKDPLNQAKTDAYTKADAKMTQEDAWSAETDIKTILTQLHIGDLTARVGSLSGGQQKRVGLAQVLIESPDLLLLDEPTNHLDFDSIAWLENYLSHYRGALVVVTHDRYFLDRVTNRIFELDRGRLFQYQGNYQAYVAKKAEQLEAEKSAGHKQAQLYRQELAWMHAGAQARSTKQQARINRFKALQKAKDEAPAPDQQLDPIQIASTRLGKKVIEIHDASLRFDQQVILNHFDWLVQPNTRIGITGQNGAGKSTLLNIIAGKQALDSGTIELGETVRLGYYTQLNTNLDPKKRIITYLQEVGEEVVQADGQRVSVTQMLEQFLFPRSMHGTLIGRLSGGEKRRLYLLQVLMRQPNVLLLDEPTNDLDIATLTVLEDYLDHFPGTVITVSHDRYFLDKVADQLLIFDGNGRIERAVGEFSDYLAKQKPQSAASKTNSAAAKPKAPAKKAAPKQKSKLTYAEQIEYDKLQQELDELDEQLAKVKAEMAQVNGEDYVKLGDLQAQLDAINKDIDQKFDRFAELDQYVSSSER</sequence>
<dbReference type="InterPro" id="IPR037118">
    <property type="entry name" value="Val-tRNA_synth_C_sf"/>
</dbReference>
<reference evidence="6" key="1">
    <citation type="submission" date="2009-01" db="EMBL/GenBank/DDBJ databases">
        <authorList>
            <person name="Qin X."/>
            <person name="Bachman B."/>
            <person name="Battles P."/>
            <person name="Bell A."/>
            <person name="Bess C."/>
            <person name="Bickham C."/>
            <person name="Chaboub L."/>
            <person name="Chen D."/>
            <person name="Coyle M."/>
            <person name="Deiros D.R."/>
            <person name="Dinh H."/>
            <person name="Forbes L."/>
            <person name="Fowler G."/>
            <person name="Francisco L."/>
            <person name="Fu Q."/>
            <person name="Gubbala S."/>
            <person name="Hale W."/>
            <person name="Han Y."/>
            <person name="Hemphill L."/>
            <person name="Highlander S.K."/>
            <person name="Hirani K."/>
            <person name="Hogues M."/>
            <person name="Jackson L."/>
            <person name="Jakkamsetti A."/>
            <person name="Javaid M."/>
            <person name="Jiang H."/>
            <person name="Korchina V."/>
            <person name="Kovar C."/>
            <person name="Lara F."/>
            <person name="Lee S."/>
            <person name="Mata R."/>
            <person name="Mathew T."/>
            <person name="Moen C."/>
            <person name="Morales K."/>
            <person name="Munidasa M."/>
            <person name="Nazareth L."/>
            <person name="Ngo R."/>
            <person name="Nguyen L."/>
            <person name="Okwuonu G."/>
            <person name="Ongeri F."/>
            <person name="Patil S."/>
            <person name="Petrosino J."/>
            <person name="Pham C."/>
            <person name="Pham P."/>
            <person name="Pu L.-L."/>
            <person name="Puazo M."/>
            <person name="Raj R."/>
            <person name="Reid J."/>
            <person name="Rouhana J."/>
            <person name="Saada N."/>
            <person name="Shang Y."/>
            <person name="Simmons D."/>
            <person name="Thornton R."/>
            <person name="Warren J."/>
            <person name="Weissenberger G."/>
            <person name="Zhang J."/>
            <person name="Zhang L."/>
            <person name="Zhou C."/>
            <person name="Zhu D."/>
            <person name="Muzny D."/>
            <person name="Worley K."/>
            <person name="Gibbs R."/>
        </authorList>
    </citation>
    <scope>NUCLEOTIDE SEQUENCE [LARGE SCALE GENOMIC DNA]</scope>
    <source>
        <strain evidence="6">LMS2-1</strain>
    </source>
</reference>
<dbReference type="Gene3D" id="1.10.287.380">
    <property type="entry name" value="Valyl-tRNA synthetase, C-terminal domain"/>
    <property type="match status" value="1"/>
</dbReference>
<organism evidence="6 7">
    <name type="scientific">Lacticaseibacillus rhamnosus (strain LMS2-1)</name>
    <dbReference type="NCBI Taxonomy" id="525361"/>
    <lineage>
        <taxon>Bacteria</taxon>
        <taxon>Bacillati</taxon>
        <taxon>Bacillota</taxon>
        <taxon>Bacilli</taxon>
        <taxon>Lactobacillales</taxon>
        <taxon>Lactobacillaceae</taxon>
        <taxon>Lacticaseibacillus</taxon>
    </lineage>
</organism>
<dbReference type="PROSITE" id="PS50893">
    <property type="entry name" value="ABC_TRANSPORTER_2"/>
    <property type="match status" value="2"/>
</dbReference>
<evidence type="ECO:0000256" key="1">
    <source>
        <dbReference type="ARBA" id="ARBA00022741"/>
    </source>
</evidence>
<dbReference type="PANTHER" id="PTHR42855:SF1">
    <property type="entry name" value="ABC TRANSPORTER DOMAIN-CONTAINING PROTEIN"/>
    <property type="match status" value="1"/>
</dbReference>
<dbReference type="Proteomes" id="UP000004525">
    <property type="component" value="Unassembled WGS sequence"/>
</dbReference>
<dbReference type="EMBL" id="ACIZ01000059">
    <property type="protein sequence ID" value="EEN80463.1"/>
    <property type="molecule type" value="Genomic_DNA"/>
</dbReference>
<evidence type="ECO:0000259" key="5">
    <source>
        <dbReference type="PROSITE" id="PS50893"/>
    </source>
</evidence>
<dbReference type="InterPro" id="IPR051309">
    <property type="entry name" value="ABCF_ATPase"/>
</dbReference>
<keyword evidence="1" id="KW-0547">Nucleotide-binding</keyword>
<dbReference type="InterPro" id="IPR027417">
    <property type="entry name" value="P-loop_NTPase"/>
</dbReference>
<feature type="compositionally biased region" description="Low complexity" evidence="4">
    <location>
        <begin position="541"/>
        <end position="554"/>
    </location>
</feature>
<dbReference type="GO" id="GO:0016887">
    <property type="term" value="F:ATP hydrolysis activity"/>
    <property type="evidence" value="ECO:0007669"/>
    <property type="project" value="InterPro"/>
</dbReference>
<dbReference type="InterPro" id="IPR003439">
    <property type="entry name" value="ABC_transporter-like_ATP-bd"/>
</dbReference>
<evidence type="ECO:0000313" key="6">
    <source>
        <dbReference type="EMBL" id="EEN80463.1"/>
    </source>
</evidence>
<dbReference type="Pfam" id="PF16326">
    <property type="entry name" value="ABC_tran_CTD"/>
    <property type="match status" value="1"/>
</dbReference>
<proteinExistence type="predicted"/>
<dbReference type="Pfam" id="PF12848">
    <property type="entry name" value="ABC_tran_Xtn"/>
    <property type="match status" value="1"/>
</dbReference>
<keyword evidence="3" id="KW-0175">Coiled coil</keyword>
<feature type="coiled-coil region" evidence="3">
    <location>
        <begin position="569"/>
        <end position="603"/>
    </location>
</feature>
<dbReference type="AlphaFoldDB" id="C2JWX3"/>